<gene>
    <name evidence="2" type="ORF">FE697_006025</name>
</gene>
<dbReference type="AlphaFoldDB" id="A0A5Q6S4W8"/>
<feature type="chain" id="PRO_5024421607" description="Alpha-amylase" evidence="1">
    <location>
        <begin position="30"/>
        <end position="1006"/>
    </location>
</feature>
<protein>
    <recommendedName>
        <fullName evidence="4">Alpha-amylase</fullName>
    </recommendedName>
</protein>
<sequence>MTRTLIARLLLGVLLVLAPVGLASPPAQAAAPTGALAGTVVSPAGPLTDTVWVSIYAWEEETSTWRHDGLYRSTNPTFTVSGLAPGSYKIRVGPTAERTGLLSTFHPNALTVEDGETVDVVAGETTQLGTTTLRVGGTISGTVTLPDGVSADARVFASASRRNADGETEPAGSAEIDRSTGRYTIVGLTDGHYIVQFGSNEYPISHQYYDRVYTKEMARPIAVTDAEAVDGIDGALVFYTSISGTVTDHYGDPAAANVVLYRWEPSLERWRIHSRVKSKSDTGRYSLSTQWVQEGEYRIGFEPADTTLAGEFNGDAATFGEANPIVVAGPERITGIDARLEPGLQVAGTVRGPDGAPARASVRALVLDPTTATWKPDRTSETSAVDGRYRVRGLRRGQYKVEFVPQDEGLRTEYLDDRFSVADADELDLEASLSDVDADLDVDRTEGTIRGTVTGSVGREFVGVVKAFAPTDEASSPSATTRLTRDGTYALRGLAPGTYRVQFDADPSSGLVDEFYDDVSTLVAAAPVDVAADQDTGAVDGVLAADTTSGVRGTITSTGGFPVSAGVIAYLRTSSYSQQAVGSARTDPATGEYVLWGLPAGTYEFDVHPDDQRLYGRSYGAPHESSDGVEVELAAESQLTGIDVTVDCGGGRPCVGTPELSGTTRVGETLSVDPGSWLPSTTQLRYTWSYGTGSPLPGASGPSYTLRPQDVGKRIWVRVTGTYDGKEASTNAITRTTIEAATLPAGHVNLTGDTIVGGTLKAVPTGWSPDDVTFSYVWSRDGVTVDGVGGATYPLKAADFGATISVQVHAVALGYVARSATSPASAPVRAGVVRAGTVAMTGKARYGEVLAARTGAGWTTGTTVTYQWLRDGAPIPGATRAAYRLGAADVGRHVAVRATGVMAGHRGASATSASTVKVISASTLAARAVGAKRRVIISVRVRAAGTVATGTVRVRIDGRQKVVRLTNGAATVRFRQVRPGRRTVRIVYAGDGVATPATAKRRVRIR</sequence>
<dbReference type="Gene3D" id="2.60.40.1120">
    <property type="entry name" value="Carboxypeptidase-like, regulatory domain"/>
    <property type="match status" value="1"/>
</dbReference>
<evidence type="ECO:0000313" key="3">
    <source>
        <dbReference type="Proteomes" id="UP000307768"/>
    </source>
</evidence>
<reference evidence="2 3" key="1">
    <citation type="submission" date="2019-09" db="EMBL/GenBank/DDBJ databases">
        <title>Mumia zhuanghuii sp. nov. isolated from the intestinal contents of plateau pika (Ochotona curzoniae) in the Qinghai-Tibet plateau of China.</title>
        <authorList>
            <person name="Tian Z."/>
        </authorList>
    </citation>
    <scope>NUCLEOTIDE SEQUENCE [LARGE SCALE GENOMIC DNA]</scope>
    <source>
        <strain evidence="3">350</strain>
    </source>
</reference>
<evidence type="ECO:0008006" key="4">
    <source>
        <dbReference type="Google" id="ProtNLM"/>
    </source>
</evidence>
<organism evidence="2 3">
    <name type="scientific">Mumia zhuanghuii</name>
    <dbReference type="NCBI Taxonomy" id="2585211"/>
    <lineage>
        <taxon>Bacteria</taxon>
        <taxon>Bacillati</taxon>
        <taxon>Actinomycetota</taxon>
        <taxon>Actinomycetes</taxon>
        <taxon>Propionibacteriales</taxon>
        <taxon>Nocardioidaceae</taxon>
        <taxon>Mumia</taxon>
    </lineage>
</organism>
<dbReference type="OrthoDB" id="3885507at2"/>
<evidence type="ECO:0000313" key="2">
    <source>
        <dbReference type="EMBL" id="KAA1425406.1"/>
    </source>
</evidence>
<dbReference type="RefSeq" id="WP_149768581.1">
    <property type="nucleotide sequence ID" value="NZ_VDFQ02000001.1"/>
</dbReference>
<keyword evidence="1" id="KW-0732">Signal</keyword>
<proteinExistence type="predicted"/>
<dbReference type="Proteomes" id="UP000307768">
    <property type="component" value="Unassembled WGS sequence"/>
</dbReference>
<dbReference type="Gene3D" id="2.60.40.2700">
    <property type="match status" value="3"/>
</dbReference>
<dbReference type="EMBL" id="VDFQ02000001">
    <property type="protein sequence ID" value="KAA1425406.1"/>
    <property type="molecule type" value="Genomic_DNA"/>
</dbReference>
<accession>A0A5Q6S4W8</accession>
<comment type="caution">
    <text evidence="2">The sequence shown here is derived from an EMBL/GenBank/DDBJ whole genome shotgun (WGS) entry which is preliminary data.</text>
</comment>
<name>A0A5Q6S4W8_9ACTN</name>
<feature type="signal peptide" evidence="1">
    <location>
        <begin position="1"/>
        <end position="29"/>
    </location>
</feature>
<evidence type="ECO:0000256" key="1">
    <source>
        <dbReference type="SAM" id="SignalP"/>
    </source>
</evidence>